<dbReference type="GO" id="GO:0004364">
    <property type="term" value="F:glutathione transferase activity"/>
    <property type="evidence" value="ECO:0007669"/>
    <property type="project" value="UniProtKB-EC"/>
</dbReference>
<proteinExistence type="inferred from homology"/>
<sequence length="223" mass="25891">MATKFEYYHVPLSQPSRAVLLLLKMTKAPHNVHTLDMLKGEHKKPEYLAINPFGKVPLIVHGDFTLTESPAIAKYIVKCTNREDHWYPADVKKAARVDEYLSYQHTTVRKASIAVAMNFFLTEKFTGKKTTEEQKNAAYKLLQDTLEEFENYFLKNGPFIIGDKISIADLFALSEITQCEMSGRDYLEKRPKVKAWMERCKDELKPHYEEVFQPFLDFCKSIK</sequence>
<evidence type="ECO:0000256" key="3">
    <source>
        <dbReference type="ARBA" id="ARBA00022490"/>
    </source>
</evidence>
<dbReference type="InterPro" id="IPR040079">
    <property type="entry name" value="Glutathione_S-Trfase"/>
</dbReference>
<evidence type="ECO:0000313" key="8">
    <source>
        <dbReference type="EMBL" id="KAJ8023999.1"/>
    </source>
</evidence>
<feature type="domain" description="GST C-terminal" evidence="7">
    <location>
        <begin position="90"/>
        <end position="218"/>
    </location>
</feature>
<dbReference type="AlphaFoldDB" id="A0A9Q0YNX3"/>
<dbReference type="SFLD" id="SFLDS00019">
    <property type="entry name" value="Glutathione_Transferase_(cytos"/>
    <property type="match status" value="1"/>
</dbReference>
<feature type="domain" description="GST N-terminal" evidence="6">
    <location>
        <begin position="3"/>
        <end position="84"/>
    </location>
</feature>
<dbReference type="InterPro" id="IPR004045">
    <property type="entry name" value="Glutathione_S-Trfase_N"/>
</dbReference>
<protein>
    <submittedName>
        <fullName evidence="8">Glutathione S-transferase theta-1</fullName>
    </submittedName>
</protein>
<dbReference type="SFLD" id="SFLDG01153">
    <property type="entry name" value="Main.4:_Theta-like"/>
    <property type="match status" value="1"/>
</dbReference>
<dbReference type="PROSITE" id="PS50405">
    <property type="entry name" value="GST_CTER"/>
    <property type="match status" value="1"/>
</dbReference>
<evidence type="ECO:0000259" key="6">
    <source>
        <dbReference type="PROSITE" id="PS50404"/>
    </source>
</evidence>
<dbReference type="Pfam" id="PF02798">
    <property type="entry name" value="GST_N"/>
    <property type="match status" value="1"/>
</dbReference>
<keyword evidence="3" id="KW-0963">Cytoplasm</keyword>
<evidence type="ECO:0000256" key="1">
    <source>
        <dbReference type="ARBA" id="ARBA00004496"/>
    </source>
</evidence>
<dbReference type="FunFam" id="1.20.1050.10:FF:000039">
    <property type="entry name" value="Glutathione S-transferase theta-1"/>
    <property type="match status" value="1"/>
</dbReference>
<dbReference type="GO" id="GO:0006749">
    <property type="term" value="P:glutathione metabolic process"/>
    <property type="evidence" value="ECO:0007669"/>
    <property type="project" value="TreeGrafter"/>
</dbReference>
<gene>
    <name evidence="8" type="ORF">HOLleu_36599</name>
</gene>
<reference evidence="8" key="1">
    <citation type="submission" date="2021-10" db="EMBL/GenBank/DDBJ databases">
        <title>Tropical sea cucumber genome reveals ecological adaptation and Cuvierian tubules defense mechanism.</title>
        <authorList>
            <person name="Chen T."/>
        </authorList>
    </citation>
    <scope>NUCLEOTIDE SEQUENCE</scope>
    <source>
        <strain evidence="8">Nanhai2018</strain>
        <tissue evidence="8">Muscle</tissue>
    </source>
</reference>
<dbReference type="InterPro" id="IPR051369">
    <property type="entry name" value="GST_Theta"/>
</dbReference>
<dbReference type="PROSITE" id="PS50404">
    <property type="entry name" value="GST_NTER"/>
    <property type="match status" value="1"/>
</dbReference>
<dbReference type="Gene3D" id="3.40.30.10">
    <property type="entry name" value="Glutaredoxin"/>
    <property type="match status" value="1"/>
</dbReference>
<dbReference type="SFLD" id="SFLDG00358">
    <property type="entry name" value="Main_(cytGST)"/>
    <property type="match status" value="1"/>
</dbReference>
<dbReference type="InterPro" id="IPR036282">
    <property type="entry name" value="Glutathione-S-Trfase_C_sf"/>
</dbReference>
<dbReference type="Gene3D" id="1.20.1050.10">
    <property type="match status" value="1"/>
</dbReference>
<evidence type="ECO:0000313" key="9">
    <source>
        <dbReference type="Proteomes" id="UP001152320"/>
    </source>
</evidence>
<dbReference type="Pfam" id="PF00043">
    <property type="entry name" value="GST_C"/>
    <property type="match status" value="1"/>
</dbReference>
<dbReference type="GO" id="GO:0005737">
    <property type="term" value="C:cytoplasm"/>
    <property type="evidence" value="ECO:0007669"/>
    <property type="project" value="UniProtKB-SubCell"/>
</dbReference>
<keyword evidence="9" id="KW-1185">Reference proteome</keyword>
<dbReference type="EMBL" id="JAIZAY010000019">
    <property type="protein sequence ID" value="KAJ8023999.1"/>
    <property type="molecule type" value="Genomic_DNA"/>
</dbReference>
<comment type="caution">
    <text evidence="8">The sequence shown here is derived from an EMBL/GenBank/DDBJ whole genome shotgun (WGS) entry which is preliminary data.</text>
</comment>
<dbReference type="InterPro" id="IPR036249">
    <property type="entry name" value="Thioredoxin-like_sf"/>
</dbReference>
<organism evidence="8 9">
    <name type="scientific">Holothuria leucospilota</name>
    <name type="common">Black long sea cucumber</name>
    <name type="synonym">Mertensiothuria leucospilota</name>
    <dbReference type="NCBI Taxonomy" id="206669"/>
    <lineage>
        <taxon>Eukaryota</taxon>
        <taxon>Metazoa</taxon>
        <taxon>Echinodermata</taxon>
        <taxon>Eleutherozoa</taxon>
        <taxon>Echinozoa</taxon>
        <taxon>Holothuroidea</taxon>
        <taxon>Aspidochirotacea</taxon>
        <taxon>Aspidochirotida</taxon>
        <taxon>Holothuriidae</taxon>
        <taxon>Holothuria</taxon>
    </lineage>
</organism>
<accession>A0A9Q0YNX3</accession>
<dbReference type="InterPro" id="IPR004046">
    <property type="entry name" value="GST_C"/>
</dbReference>
<comment type="subcellular location">
    <subcellularLocation>
        <location evidence="1">Cytoplasm</location>
    </subcellularLocation>
</comment>
<evidence type="ECO:0000256" key="4">
    <source>
        <dbReference type="ARBA" id="ARBA00022679"/>
    </source>
</evidence>
<comment type="catalytic activity">
    <reaction evidence="5">
        <text>RX + glutathione = an S-substituted glutathione + a halide anion + H(+)</text>
        <dbReference type="Rhea" id="RHEA:16437"/>
        <dbReference type="ChEBI" id="CHEBI:15378"/>
        <dbReference type="ChEBI" id="CHEBI:16042"/>
        <dbReference type="ChEBI" id="CHEBI:17792"/>
        <dbReference type="ChEBI" id="CHEBI:57925"/>
        <dbReference type="ChEBI" id="CHEBI:90779"/>
        <dbReference type="EC" id="2.5.1.18"/>
    </reaction>
</comment>
<dbReference type="CDD" id="cd03183">
    <property type="entry name" value="GST_C_Theta"/>
    <property type="match status" value="1"/>
</dbReference>
<dbReference type="InterPro" id="IPR040077">
    <property type="entry name" value="GST_C_Theta"/>
</dbReference>
<dbReference type="OrthoDB" id="422574at2759"/>
<dbReference type="SUPFAM" id="SSF47616">
    <property type="entry name" value="GST C-terminal domain-like"/>
    <property type="match status" value="1"/>
</dbReference>
<keyword evidence="4" id="KW-0808">Transferase</keyword>
<dbReference type="InterPro" id="IPR010987">
    <property type="entry name" value="Glutathione-S-Trfase_C-like"/>
</dbReference>
<dbReference type="PANTHER" id="PTHR43917">
    <property type="match status" value="1"/>
</dbReference>
<evidence type="ECO:0000256" key="2">
    <source>
        <dbReference type="ARBA" id="ARBA00009899"/>
    </source>
</evidence>
<dbReference type="SUPFAM" id="SSF52833">
    <property type="entry name" value="Thioredoxin-like"/>
    <property type="match status" value="1"/>
</dbReference>
<comment type="similarity">
    <text evidence="2">Belongs to the GST superfamily. Theta family.</text>
</comment>
<evidence type="ECO:0000259" key="7">
    <source>
        <dbReference type="PROSITE" id="PS50405"/>
    </source>
</evidence>
<evidence type="ECO:0000256" key="5">
    <source>
        <dbReference type="ARBA" id="ARBA00047960"/>
    </source>
</evidence>
<dbReference type="Proteomes" id="UP001152320">
    <property type="component" value="Chromosome 19"/>
</dbReference>
<name>A0A9Q0YNX3_HOLLE</name>
<dbReference type="PANTHER" id="PTHR43917:SF8">
    <property type="entry name" value="GH16740P-RELATED"/>
    <property type="match status" value="1"/>
</dbReference>